<gene>
    <name evidence="2" type="ORF">AAF712_012953</name>
</gene>
<evidence type="ECO:0000313" key="2">
    <source>
        <dbReference type="EMBL" id="KAL0060267.1"/>
    </source>
</evidence>
<comment type="caution">
    <text evidence="2">The sequence shown here is derived from an EMBL/GenBank/DDBJ whole genome shotgun (WGS) entry which is preliminary data.</text>
</comment>
<reference evidence="2 3" key="1">
    <citation type="submission" date="2024-05" db="EMBL/GenBank/DDBJ databases">
        <title>A draft genome resource for the thread blight pathogen Marasmius tenuissimus strain MS-2.</title>
        <authorList>
            <person name="Yulfo-Soto G.E."/>
            <person name="Baruah I.K."/>
            <person name="Amoako-Attah I."/>
            <person name="Bukari Y."/>
            <person name="Meinhardt L.W."/>
            <person name="Bailey B.A."/>
            <person name="Cohen S.P."/>
        </authorList>
    </citation>
    <scope>NUCLEOTIDE SEQUENCE [LARGE SCALE GENOMIC DNA]</scope>
    <source>
        <strain evidence="2 3">MS-2</strain>
    </source>
</reference>
<accession>A0ABR2ZIK7</accession>
<evidence type="ECO:0000256" key="1">
    <source>
        <dbReference type="SAM" id="MobiDB-lite"/>
    </source>
</evidence>
<feature type="compositionally biased region" description="Basic and acidic residues" evidence="1">
    <location>
        <begin position="79"/>
        <end position="89"/>
    </location>
</feature>
<dbReference type="Proteomes" id="UP001437256">
    <property type="component" value="Unassembled WGS sequence"/>
</dbReference>
<sequence>MLAIITGGTFFYLKRRKTKLTNRFRLQEPDPYPHPKKLQPPTTRKGHDLRDACPPPPGNSITVTDSESDLSMSPPRSPPRPENRERHVDGGPVDPISLERVPSGRLPPAYGDIAGNSAR</sequence>
<proteinExistence type="predicted"/>
<feature type="region of interest" description="Disordered" evidence="1">
    <location>
        <begin position="22"/>
        <end position="119"/>
    </location>
</feature>
<protein>
    <submittedName>
        <fullName evidence="2">Uncharacterized protein</fullName>
    </submittedName>
</protein>
<keyword evidence="3" id="KW-1185">Reference proteome</keyword>
<name>A0ABR2ZIK7_9AGAR</name>
<dbReference type="EMBL" id="JBBXMP010000184">
    <property type="protein sequence ID" value="KAL0060267.1"/>
    <property type="molecule type" value="Genomic_DNA"/>
</dbReference>
<organism evidence="2 3">
    <name type="scientific">Marasmius tenuissimus</name>
    <dbReference type="NCBI Taxonomy" id="585030"/>
    <lineage>
        <taxon>Eukaryota</taxon>
        <taxon>Fungi</taxon>
        <taxon>Dikarya</taxon>
        <taxon>Basidiomycota</taxon>
        <taxon>Agaricomycotina</taxon>
        <taxon>Agaricomycetes</taxon>
        <taxon>Agaricomycetidae</taxon>
        <taxon>Agaricales</taxon>
        <taxon>Marasmiineae</taxon>
        <taxon>Marasmiaceae</taxon>
        <taxon>Marasmius</taxon>
    </lineage>
</organism>
<feature type="compositionally biased region" description="Polar residues" evidence="1">
    <location>
        <begin position="59"/>
        <end position="71"/>
    </location>
</feature>
<evidence type="ECO:0000313" key="3">
    <source>
        <dbReference type="Proteomes" id="UP001437256"/>
    </source>
</evidence>